<keyword evidence="5" id="KW-0539">Nucleus</keyword>
<organism evidence="7 8">
    <name type="scientific">Aspergillus avenaceus</name>
    <dbReference type="NCBI Taxonomy" id="36643"/>
    <lineage>
        <taxon>Eukaryota</taxon>
        <taxon>Fungi</taxon>
        <taxon>Dikarya</taxon>
        <taxon>Ascomycota</taxon>
        <taxon>Pezizomycotina</taxon>
        <taxon>Eurotiomycetes</taxon>
        <taxon>Eurotiomycetidae</taxon>
        <taxon>Eurotiales</taxon>
        <taxon>Aspergillaceae</taxon>
        <taxon>Aspergillus</taxon>
        <taxon>Aspergillus subgen. Circumdati</taxon>
    </lineage>
</organism>
<evidence type="ECO:0000259" key="6">
    <source>
        <dbReference type="PROSITE" id="PS50048"/>
    </source>
</evidence>
<dbReference type="PROSITE" id="PS50048">
    <property type="entry name" value="ZN2_CY6_FUNGAL_2"/>
    <property type="match status" value="1"/>
</dbReference>
<dbReference type="Pfam" id="PF00172">
    <property type="entry name" value="Zn_clus"/>
    <property type="match status" value="1"/>
</dbReference>
<dbReference type="OrthoDB" id="39175at2759"/>
<evidence type="ECO:0000256" key="5">
    <source>
        <dbReference type="ARBA" id="ARBA00023242"/>
    </source>
</evidence>
<gene>
    <name evidence="7" type="ORF">BDV25DRAFT_169035</name>
</gene>
<dbReference type="InterPro" id="IPR001138">
    <property type="entry name" value="Zn2Cys6_DnaBD"/>
</dbReference>
<accession>A0A5N6U409</accession>
<dbReference type="GO" id="GO:0008270">
    <property type="term" value="F:zinc ion binding"/>
    <property type="evidence" value="ECO:0007669"/>
    <property type="project" value="InterPro"/>
</dbReference>
<evidence type="ECO:0000256" key="1">
    <source>
        <dbReference type="ARBA" id="ARBA00022723"/>
    </source>
</evidence>
<name>A0A5N6U409_ASPAV</name>
<dbReference type="CDD" id="cd00067">
    <property type="entry name" value="GAL4"/>
    <property type="match status" value="1"/>
</dbReference>
<keyword evidence="4" id="KW-0804">Transcription</keyword>
<dbReference type="CDD" id="cd12148">
    <property type="entry name" value="fungal_TF_MHR"/>
    <property type="match status" value="1"/>
</dbReference>
<proteinExistence type="predicted"/>
<keyword evidence="1" id="KW-0479">Metal-binding</keyword>
<dbReference type="GO" id="GO:0009893">
    <property type="term" value="P:positive regulation of metabolic process"/>
    <property type="evidence" value="ECO:0007669"/>
    <property type="project" value="UniProtKB-ARBA"/>
</dbReference>
<evidence type="ECO:0000256" key="3">
    <source>
        <dbReference type="ARBA" id="ARBA00023125"/>
    </source>
</evidence>
<dbReference type="Pfam" id="PF04082">
    <property type="entry name" value="Fungal_trans"/>
    <property type="match status" value="1"/>
</dbReference>
<keyword evidence="2" id="KW-0805">Transcription regulation</keyword>
<dbReference type="GO" id="GO:0003677">
    <property type="term" value="F:DNA binding"/>
    <property type="evidence" value="ECO:0007669"/>
    <property type="project" value="UniProtKB-KW"/>
</dbReference>
<evidence type="ECO:0000313" key="8">
    <source>
        <dbReference type="Proteomes" id="UP000325780"/>
    </source>
</evidence>
<dbReference type="PROSITE" id="PS00463">
    <property type="entry name" value="ZN2_CY6_FUNGAL_1"/>
    <property type="match status" value="1"/>
</dbReference>
<dbReference type="InterPro" id="IPR050797">
    <property type="entry name" value="Carb_Metab_Trans_Reg"/>
</dbReference>
<dbReference type="Proteomes" id="UP000325780">
    <property type="component" value="Unassembled WGS sequence"/>
</dbReference>
<dbReference type="SMART" id="SM00066">
    <property type="entry name" value="GAL4"/>
    <property type="match status" value="1"/>
</dbReference>
<dbReference type="GO" id="GO:0000981">
    <property type="term" value="F:DNA-binding transcription factor activity, RNA polymerase II-specific"/>
    <property type="evidence" value="ECO:0007669"/>
    <property type="project" value="InterPro"/>
</dbReference>
<dbReference type="AlphaFoldDB" id="A0A5N6U409"/>
<dbReference type="GO" id="GO:0006351">
    <property type="term" value="P:DNA-templated transcription"/>
    <property type="evidence" value="ECO:0007669"/>
    <property type="project" value="InterPro"/>
</dbReference>
<evidence type="ECO:0000256" key="4">
    <source>
        <dbReference type="ARBA" id="ARBA00023163"/>
    </source>
</evidence>
<dbReference type="PANTHER" id="PTHR31668:SF30">
    <property type="entry name" value="ZN(II)2CYS6 TRANSCRIPTION FACTOR (EUROFUNG)"/>
    <property type="match status" value="1"/>
</dbReference>
<keyword evidence="3" id="KW-0238">DNA-binding</keyword>
<dbReference type="Gene3D" id="4.10.240.10">
    <property type="entry name" value="Zn(2)-C6 fungal-type DNA-binding domain"/>
    <property type="match status" value="1"/>
</dbReference>
<dbReference type="PANTHER" id="PTHR31668">
    <property type="entry name" value="GLUCOSE TRANSPORT TRANSCRIPTION REGULATOR RGT1-RELATED-RELATED"/>
    <property type="match status" value="1"/>
</dbReference>
<protein>
    <submittedName>
        <fullName evidence="7">Beta-glucosidase</fullName>
    </submittedName>
</protein>
<dbReference type="InterPro" id="IPR036864">
    <property type="entry name" value="Zn2-C6_fun-type_DNA-bd_sf"/>
</dbReference>
<keyword evidence="8" id="KW-1185">Reference proteome</keyword>
<dbReference type="SUPFAM" id="SSF57701">
    <property type="entry name" value="Zn2/Cys6 DNA-binding domain"/>
    <property type="match status" value="1"/>
</dbReference>
<reference evidence="7 8" key="1">
    <citation type="submission" date="2019-04" db="EMBL/GenBank/DDBJ databases">
        <title>Friends and foes A comparative genomics study of 23 Aspergillus species from section Flavi.</title>
        <authorList>
            <consortium name="DOE Joint Genome Institute"/>
            <person name="Kjaerbolling I."/>
            <person name="Vesth T."/>
            <person name="Frisvad J.C."/>
            <person name="Nybo J.L."/>
            <person name="Theobald S."/>
            <person name="Kildgaard S."/>
            <person name="Isbrandt T."/>
            <person name="Kuo A."/>
            <person name="Sato A."/>
            <person name="Lyhne E.K."/>
            <person name="Kogle M.E."/>
            <person name="Wiebenga A."/>
            <person name="Kun R.S."/>
            <person name="Lubbers R.J."/>
            <person name="Makela M.R."/>
            <person name="Barry K."/>
            <person name="Chovatia M."/>
            <person name="Clum A."/>
            <person name="Daum C."/>
            <person name="Haridas S."/>
            <person name="He G."/>
            <person name="LaButti K."/>
            <person name="Lipzen A."/>
            <person name="Mondo S."/>
            <person name="Riley R."/>
            <person name="Salamov A."/>
            <person name="Simmons B.A."/>
            <person name="Magnuson J.K."/>
            <person name="Henrissat B."/>
            <person name="Mortensen U.H."/>
            <person name="Larsen T.O."/>
            <person name="Devries R.P."/>
            <person name="Grigoriev I.V."/>
            <person name="Machida M."/>
            <person name="Baker S.E."/>
            <person name="Andersen M.R."/>
        </authorList>
    </citation>
    <scope>NUCLEOTIDE SEQUENCE [LARGE SCALE GENOMIC DNA]</scope>
    <source>
        <strain evidence="7 8">IBT 18842</strain>
    </source>
</reference>
<feature type="domain" description="Zn(2)-C6 fungal-type" evidence="6">
    <location>
        <begin position="15"/>
        <end position="45"/>
    </location>
</feature>
<dbReference type="InterPro" id="IPR007219">
    <property type="entry name" value="XnlR_reg_dom"/>
</dbReference>
<sequence>MPPNSPSRVELSTQACDICRKRKVKCYRTESRCTRCERLNLSCTFLTPSRARGPKKRLRPNPSVGAVHPGGPWESVQVNDTVNLRQMSYPTDDVCERSLFKLIMEDFLDYIYILIPIVHRPSFRSALMEDRDREDSGFLGLTFAIAAVVVATLPSRFQHYRAHYDPLRFRSRQEMVDYCADRIMRLRTSSYFDEINFQKFAISYLLYIAFLQLGNHNRSRMLDVEAMQLARLLNLHCISRYDGLNCIETQLRKKGFWLIFYTFVHARLQNMFGERLSYLDPVLLRAINPEDLMPLEVADEYILENEILEPDSAKPCVVAGFIIHSRVFWAAIRDPSPGKPDNEPCPCVRAGDPQIQILYLRNRLDSLKYLLHDIPPILSPWGPSAEHYLDDGIRSDFATMRANLHVTHIWLQSLLIDQLEAANALVGPEAASVSDPAPSVEQRRLWLDREELCRQLFFVLHALPPINLEANGLHLAYKVRDVAAGLLTCPFLPNEPEAKRAADYVQHATDILSRLDQSECVNTLHLQSWVDTDRCEGV</sequence>
<dbReference type="EMBL" id="ML742040">
    <property type="protein sequence ID" value="KAE8153373.1"/>
    <property type="molecule type" value="Genomic_DNA"/>
</dbReference>
<evidence type="ECO:0000313" key="7">
    <source>
        <dbReference type="EMBL" id="KAE8153373.1"/>
    </source>
</evidence>
<evidence type="ECO:0000256" key="2">
    <source>
        <dbReference type="ARBA" id="ARBA00023015"/>
    </source>
</evidence>